<keyword evidence="12" id="KW-1185">Reference proteome</keyword>
<evidence type="ECO:0000256" key="8">
    <source>
        <dbReference type="SAM" id="MobiDB-lite"/>
    </source>
</evidence>
<keyword evidence="7" id="KW-0862">Zinc</keyword>
<evidence type="ECO:0000256" key="1">
    <source>
        <dbReference type="ARBA" id="ARBA00004286"/>
    </source>
</evidence>
<evidence type="ECO:0000259" key="9">
    <source>
        <dbReference type="PROSITE" id="PS50280"/>
    </source>
</evidence>
<dbReference type="InterPro" id="IPR050973">
    <property type="entry name" value="H3K9_Histone-Lys_N-MTase"/>
</dbReference>
<dbReference type="InterPro" id="IPR003616">
    <property type="entry name" value="Post-SET_dom"/>
</dbReference>
<evidence type="ECO:0000256" key="3">
    <source>
        <dbReference type="ARBA" id="ARBA00022603"/>
    </source>
</evidence>
<evidence type="ECO:0000313" key="12">
    <source>
        <dbReference type="Proteomes" id="UP000033647"/>
    </source>
</evidence>
<dbReference type="PROSITE" id="PS50868">
    <property type="entry name" value="POST_SET"/>
    <property type="match status" value="1"/>
</dbReference>
<dbReference type="SUPFAM" id="SSF82199">
    <property type="entry name" value="SET domain"/>
    <property type="match status" value="1"/>
</dbReference>
<dbReference type="GO" id="GO:0032259">
    <property type="term" value="P:methylation"/>
    <property type="evidence" value="ECO:0007669"/>
    <property type="project" value="UniProtKB-KW"/>
</dbReference>
<name>A0A0F4GSJ8_9PEZI</name>
<feature type="compositionally biased region" description="Polar residues" evidence="8">
    <location>
        <begin position="107"/>
        <end position="128"/>
    </location>
</feature>
<feature type="domain" description="Post-SET" evidence="10">
    <location>
        <begin position="521"/>
        <end position="537"/>
    </location>
</feature>
<feature type="domain" description="SET" evidence="9">
    <location>
        <begin position="360"/>
        <end position="496"/>
    </location>
</feature>
<evidence type="ECO:0000256" key="2">
    <source>
        <dbReference type="ARBA" id="ARBA00022454"/>
    </source>
</evidence>
<evidence type="ECO:0000256" key="4">
    <source>
        <dbReference type="ARBA" id="ARBA00022679"/>
    </source>
</evidence>
<evidence type="ECO:0000259" key="10">
    <source>
        <dbReference type="PROSITE" id="PS50868"/>
    </source>
</evidence>
<keyword evidence="2" id="KW-0158">Chromosome</keyword>
<dbReference type="Gene3D" id="2.170.270.10">
    <property type="entry name" value="SET domain"/>
    <property type="match status" value="1"/>
</dbReference>
<dbReference type="PANTHER" id="PTHR46223:SF3">
    <property type="entry name" value="HISTONE-LYSINE N-METHYLTRANSFERASE SET-23"/>
    <property type="match status" value="1"/>
</dbReference>
<dbReference type="SMART" id="SM00317">
    <property type="entry name" value="SET"/>
    <property type="match status" value="1"/>
</dbReference>
<dbReference type="GO" id="GO:0008270">
    <property type="term" value="F:zinc ion binding"/>
    <property type="evidence" value="ECO:0007669"/>
    <property type="project" value="InterPro"/>
</dbReference>
<keyword evidence="3" id="KW-0489">Methyltransferase</keyword>
<feature type="compositionally biased region" description="Low complexity" evidence="8">
    <location>
        <begin position="129"/>
        <end position="139"/>
    </location>
</feature>
<sequence>MATTRPSKRANYALRLPNIGAVLTHRSSSAGEQYLIRHNTSGPALAASAEVVSWHTVPELRRCLHLVQEYLESLPRPTNGRRQTSSVTSASETSSRKRKSPHDEPHPTTTTYGFQFSGHLNGTSKLPVSSSSSSASPAPEHGPREHGPRVYNGVLSKHEGALVAKRTIPTIDATTLPTSAMLYVALRTATPETERAIREAFIEKLKPLRGVTLENDVDSSTPSLNFTFIKEYVLRDGVSAQDPSTFEGCTKCKPDMGQNVGCEYTQKCGCLEYAAVDEQALQSRNLEMYEEYLRVKENQGYQRPDLPKRFPYTKPSIGDIIPQRLVTYYRDHRHAVYECNDNCACGPRCKSRLVQKGRRVPLIIFKTPDRGWAVKCGIALQQGQFIDTYLGEVITSEETDNREANAGQEKASYLYSLDKFVGDPVPGEGTVLTSDDCYVIDGQHWGNVTRFINHSCEPNCRQYTVSYDKNNILLYNLAFFAYTDIPAGTELTFDYMDKDEMEVEDAILYREQILSDPANEGRVRCNCGSIKCRGVMWV</sequence>
<gene>
    <name evidence="11" type="ORF">TI39_contig345g00058</name>
</gene>
<feature type="compositionally biased region" description="Low complexity" evidence="8">
    <location>
        <begin position="84"/>
        <end position="93"/>
    </location>
</feature>
<dbReference type="Pfam" id="PF00856">
    <property type="entry name" value="SET"/>
    <property type="match status" value="1"/>
</dbReference>
<accession>A0A0F4GSJ8</accession>
<evidence type="ECO:0000256" key="5">
    <source>
        <dbReference type="ARBA" id="ARBA00022691"/>
    </source>
</evidence>
<dbReference type="OrthoDB" id="308383at2759"/>
<dbReference type="AlphaFoldDB" id="A0A0F4GSJ8"/>
<evidence type="ECO:0000256" key="7">
    <source>
        <dbReference type="ARBA" id="ARBA00022833"/>
    </source>
</evidence>
<protein>
    <submittedName>
        <fullName evidence="11">SET domain-containing protein</fullName>
    </submittedName>
</protein>
<dbReference type="GO" id="GO:0005694">
    <property type="term" value="C:chromosome"/>
    <property type="evidence" value="ECO:0007669"/>
    <property type="project" value="UniProtKB-SubCell"/>
</dbReference>
<evidence type="ECO:0000256" key="6">
    <source>
        <dbReference type="ARBA" id="ARBA00022723"/>
    </source>
</evidence>
<dbReference type="STRING" id="1047168.A0A0F4GSJ8"/>
<proteinExistence type="predicted"/>
<dbReference type="EMBL" id="LAFY01000337">
    <property type="protein sequence ID" value="KJX99997.1"/>
    <property type="molecule type" value="Genomic_DNA"/>
</dbReference>
<dbReference type="InterPro" id="IPR007728">
    <property type="entry name" value="Pre-SET_dom"/>
</dbReference>
<comment type="caution">
    <text evidence="11">The sequence shown here is derived from an EMBL/GenBank/DDBJ whole genome shotgun (WGS) entry which is preliminary data.</text>
</comment>
<dbReference type="InterPro" id="IPR046341">
    <property type="entry name" value="SET_dom_sf"/>
</dbReference>
<dbReference type="Pfam" id="PF05033">
    <property type="entry name" value="Pre-SET"/>
    <property type="match status" value="1"/>
</dbReference>
<dbReference type="GO" id="GO:0042054">
    <property type="term" value="F:histone methyltransferase activity"/>
    <property type="evidence" value="ECO:0007669"/>
    <property type="project" value="InterPro"/>
</dbReference>
<dbReference type="Proteomes" id="UP000033647">
    <property type="component" value="Unassembled WGS sequence"/>
</dbReference>
<evidence type="ECO:0000313" key="11">
    <source>
        <dbReference type="EMBL" id="KJX99997.1"/>
    </source>
</evidence>
<dbReference type="PROSITE" id="PS50280">
    <property type="entry name" value="SET"/>
    <property type="match status" value="1"/>
</dbReference>
<dbReference type="InterPro" id="IPR001214">
    <property type="entry name" value="SET_dom"/>
</dbReference>
<comment type="subcellular location">
    <subcellularLocation>
        <location evidence="1">Chromosome</location>
    </subcellularLocation>
</comment>
<keyword evidence="5" id="KW-0949">S-adenosyl-L-methionine</keyword>
<dbReference type="GO" id="GO:0005634">
    <property type="term" value="C:nucleus"/>
    <property type="evidence" value="ECO:0007669"/>
    <property type="project" value="InterPro"/>
</dbReference>
<keyword evidence="6" id="KW-0479">Metal-binding</keyword>
<keyword evidence="4" id="KW-0808">Transferase</keyword>
<dbReference type="PANTHER" id="PTHR46223">
    <property type="entry name" value="HISTONE-LYSINE N-METHYLTRANSFERASE SUV39H"/>
    <property type="match status" value="1"/>
</dbReference>
<reference evidence="11 12" key="1">
    <citation type="submission" date="2015-03" db="EMBL/GenBank/DDBJ databases">
        <title>RNA-seq based gene annotation and comparative genomics of four Zymoseptoria species reveal species-specific pathogenicity related genes and transposable element activity.</title>
        <authorList>
            <person name="Grandaubert J."/>
            <person name="Bhattacharyya A."/>
            <person name="Stukenbrock E.H."/>
        </authorList>
    </citation>
    <scope>NUCLEOTIDE SEQUENCE [LARGE SCALE GENOMIC DNA]</scope>
    <source>
        <strain evidence="11 12">Zb18110</strain>
    </source>
</reference>
<feature type="region of interest" description="Disordered" evidence="8">
    <location>
        <begin position="75"/>
        <end position="151"/>
    </location>
</feature>
<organism evidence="11 12">
    <name type="scientific">Zymoseptoria brevis</name>
    <dbReference type="NCBI Taxonomy" id="1047168"/>
    <lineage>
        <taxon>Eukaryota</taxon>
        <taxon>Fungi</taxon>
        <taxon>Dikarya</taxon>
        <taxon>Ascomycota</taxon>
        <taxon>Pezizomycotina</taxon>
        <taxon>Dothideomycetes</taxon>
        <taxon>Dothideomycetidae</taxon>
        <taxon>Mycosphaerellales</taxon>
        <taxon>Mycosphaerellaceae</taxon>
        <taxon>Zymoseptoria</taxon>
    </lineage>
</organism>